<protein>
    <submittedName>
        <fullName evidence="1">Uncharacterized protein</fullName>
    </submittedName>
</protein>
<dbReference type="AlphaFoldDB" id="A0A1A8Z5P4"/>
<accession>A0A1A8Z5P4</accession>
<reference evidence="2" key="1">
    <citation type="submission" date="2016-05" db="EMBL/GenBank/DDBJ databases">
        <authorList>
            <person name="Naeem Raeece"/>
        </authorList>
    </citation>
    <scope>NUCLEOTIDE SEQUENCE [LARGE SCALE GENOMIC DNA]</scope>
</reference>
<proteinExistence type="predicted"/>
<organism evidence="1 2">
    <name type="scientific">Plasmodium ovale wallikeri</name>
    <dbReference type="NCBI Taxonomy" id="864142"/>
    <lineage>
        <taxon>Eukaryota</taxon>
        <taxon>Sar</taxon>
        <taxon>Alveolata</taxon>
        <taxon>Apicomplexa</taxon>
        <taxon>Aconoidasida</taxon>
        <taxon>Haemosporida</taxon>
        <taxon>Plasmodiidae</taxon>
        <taxon>Plasmodium</taxon>
        <taxon>Plasmodium (Plasmodium)</taxon>
    </lineage>
</organism>
<name>A0A1A8Z5P4_PLAOA</name>
<dbReference type="EMBL" id="FLRE01000144">
    <property type="protein sequence ID" value="SBT39181.1"/>
    <property type="molecule type" value="Genomic_DNA"/>
</dbReference>
<evidence type="ECO:0000313" key="2">
    <source>
        <dbReference type="Proteomes" id="UP000078550"/>
    </source>
</evidence>
<gene>
    <name evidence="1" type="ORF">POVWA2_037210</name>
</gene>
<sequence>MHMPTRTPLYMSFCAPLHWAHTFSSAFSPTYASYASYASYAHLLTHALAKLATCQTRILLSCNFSDSPVHILGFTLS</sequence>
<evidence type="ECO:0000313" key="1">
    <source>
        <dbReference type="EMBL" id="SBT39181.1"/>
    </source>
</evidence>
<dbReference type="Proteomes" id="UP000078550">
    <property type="component" value="Unassembled WGS sequence"/>
</dbReference>